<reference evidence="1" key="2">
    <citation type="journal article" date="1999" name="Eur. J. Biochem.">
        <title>Functional evaluation of the genes involved in malonate decarboxylation by Acinetobacter calcoaceticus.</title>
        <authorList>
            <person name="Koo J.H."/>
            <person name="Kim Y.S."/>
        </authorList>
    </citation>
    <scope>NUCLEOTIDE SEQUENCE</scope>
</reference>
<reference evidence="1" key="1">
    <citation type="journal article" date="1997" name="Biochim. Biophys. Acta">
        <title>Cloning and sequencing of genes encoding malonate decarboxylase in Acinetobacter calcoaceticus.</title>
        <authorList>
            <person name="Koo J.H."/>
            <person name="Jung S.B."/>
            <person name="Byun H.S."/>
            <person name="Kim Y.S."/>
        </authorList>
    </citation>
    <scope>NUCLEOTIDE SEQUENCE</scope>
</reference>
<organism evidence="1">
    <name type="scientific">Acinetobacter calcoaceticus</name>
    <dbReference type="NCBI Taxonomy" id="471"/>
    <lineage>
        <taxon>Bacteria</taxon>
        <taxon>Pseudomonadati</taxon>
        <taxon>Pseudomonadota</taxon>
        <taxon>Gammaproteobacteria</taxon>
        <taxon>Moraxellales</taxon>
        <taxon>Moraxellaceae</taxon>
        <taxon>Acinetobacter</taxon>
        <taxon>Acinetobacter calcoaceticus/baumannii complex</taxon>
    </lineage>
</organism>
<gene>
    <name evidence="1" type="primary">mdcC</name>
</gene>
<protein>
    <submittedName>
        <fullName evidence="1">Malonate decarboxylase gamma subunit</fullName>
    </submittedName>
</protein>
<dbReference type="EMBL" id="AF121266">
    <property type="protein sequence ID" value="AAB97630.1"/>
    <property type="molecule type" value="Genomic_DNA"/>
</dbReference>
<dbReference type="InterPro" id="IPR009648">
    <property type="entry name" value="Malonate_gamma"/>
</dbReference>
<dbReference type="NCBIfam" id="TIGR03134">
    <property type="entry name" value="malonate_gamma"/>
    <property type="match status" value="1"/>
</dbReference>
<proteinExistence type="predicted"/>
<dbReference type="SUPFAM" id="SSF52096">
    <property type="entry name" value="ClpP/crotonase"/>
    <property type="match status" value="1"/>
</dbReference>
<dbReference type="BRENDA" id="4.1.1.88">
    <property type="organism ID" value="99"/>
</dbReference>
<dbReference type="Gene3D" id="3.90.226.10">
    <property type="entry name" value="2-enoyl-CoA Hydratase, Chain A, domain 1"/>
    <property type="match status" value="1"/>
</dbReference>
<sequence length="238" mass="26274">MNTELLLKQLFPKQLDYQINGYVIKGNAETEAGPVRILGTVNAAPINQEIAIELAGEILQLIQQQNKTPVVFIVDTQGQDLSRADELLCLNRTFAHLASCVDLLRRSGHANLAIIFGQAVSGGFLSYGLMANEVYALSDSQVKVMDLNAMARVTKIPVEKLKDLSQSSAIFAPGVENFYKMGAINAIWPDLESDWISQALLNQQQQLESYITDQRRVVGQQRQGRQLCNSVIEKVANA</sequence>
<name>O54417_ACICA</name>
<dbReference type="AlphaFoldDB" id="O54417"/>
<dbReference type="InterPro" id="IPR029045">
    <property type="entry name" value="ClpP/crotonase-like_dom_sf"/>
</dbReference>
<dbReference type="GO" id="GO:0005975">
    <property type="term" value="P:carbohydrate metabolic process"/>
    <property type="evidence" value="ECO:0007669"/>
    <property type="project" value="InterPro"/>
</dbReference>
<evidence type="ECO:0000313" key="1">
    <source>
        <dbReference type="EMBL" id="AAB97630.1"/>
    </source>
</evidence>
<accession>O54417</accession>
<dbReference type="Pfam" id="PF06833">
    <property type="entry name" value="MdcE"/>
    <property type="match status" value="1"/>
</dbReference>